<accession>A0ABN7TGH2</accession>
<gene>
    <name evidence="2" type="primary">thrB_1</name>
    <name evidence="2" type="ORF">PAECIP111802_00509</name>
</gene>
<keyword evidence="3" id="KW-1185">Reference proteome</keyword>
<sequence length="340" mass="39264">MKSVSAAAGLVARFGVRAARTAFVQRGVYRIVLPNRESYCLKRMPCSESRLRWIDKTLLAVKKNGFTKVAWRDPLKRQGKRLFVKTNSRSCFILSPWLQGRWPAVHSRKDMQACGAALAQFHRACHMGPYKAGAFNMIGKWPGVLASQHALLKKLVFTARRNGYHRAMDRYLQQHGSEILGYSEEARRLLQQSNYKAVCQAHRSKAQLCHGDGGPTNFLINAKGVHLIDFETLRLDLRAYDLYRVIYNSCKDHKWNFTIARSFLDGYQSVSKLTRKDFSFLKVWLRFPQTVYLLLRTFNHKSVRDKSAAERGFLRALQDERRILLFLKQLEAYRKQCGAN</sequence>
<evidence type="ECO:0000259" key="1">
    <source>
        <dbReference type="Pfam" id="PF01636"/>
    </source>
</evidence>
<organism evidence="2 3">
    <name type="scientific">Paenibacillus allorhizosphaerae</name>
    <dbReference type="NCBI Taxonomy" id="2849866"/>
    <lineage>
        <taxon>Bacteria</taxon>
        <taxon>Bacillati</taxon>
        <taxon>Bacillota</taxon>
        <taxon>Bacilli</taxon>
        <taxon>Bacillales</taxon>
        <taxon>Paenibacillaceae</taxon>
        <taxon>Paenibacillus</taxon>
    </lineage>
</organism>
<protein>
    <submittedName>
        <fullName evidence="2">Homoserine kinase</fullName>
        <ecNumber evidence="2">2.7.1.39</ecNumber>
    </submittedName>
</protein>
<dbReference type="PANTHER" id="PTHR39179">
    <property type="entry name" value="SPORE COAT PROTEIN I"/>
    <property type="match status" value="1"/>
</dbReference>
<dbReference type="InterPro" id="IPR002575">
    <property type="entry name" value="Aminoglycoside_PTrfase"/>
</dbReference>
<feature type="domain" description="Aminoglycoside phosphotransferase" evidence="1">
    <location>
        <begin position="28"/>
        <end position="263"/>
    </location>
</feature>
<name>A0ABN7TGH2_9BACL</name>
<dbReference type="Pfam" id="PF01636">
    <property type="entry name" value="APH"/>
    <property type="match status" value="1"/>
</dbReference>
<dbReference type="Proteomes" id="UP000730618">
    <property type="component" value="Unassembled WGS sequence"/>
</dbReference>
<dbReference type="RefSeq" id="WP_218096867.1">
    <property type="nucleotide sequence ID" value="NZ_CAJVCE010000001.1"/>
</dbReference>
<dbReference type="EC" id="2.7.1.39" evidence="2"/>
<keyword evidence="2" id="KW-0808">Transferase</keyword>
<dbReference type="GO" id="GO:0004413">
    <property type="term" value="F:homoserine kinase activity"/>
    <property type="evidence" value="ECO:0007669"/>
    <property type="project" value="UniProtKB-EC"/>
</dbReference>
<dbReference type="EMBL" id="CAJVCE010000001">
    <property type="protein sequence ID" value="CAG7618348.1"/>
    <property type="molecule type" value="Genomic_DNA"/>
</dbReference>
<reference evidence="2 3" key="1">
    <citation type="submission" date="2021-06" db="EMBL/GenBank/DDBJ databases">
        <authorList>
            <person name="Criscuolo A."/>
        </authorList>
    </citation>
    <scope>NUCLEOTIDE SEQUENCE [LARGE SCALE GENOMIC DNA]</scope>
    <source>
        <strain evidence="3">CIP 111802</strain>
    </source>
</reference>
<proteinExistence type="predicted"/>
<dbReference type="PANTHER" id="PTHR39179:SF3">
    <property type="entry name" value="COTS-RELATED PROTEIN"/>
    <property type="match status" value="1"/>
</dbReference>
<evidence type="ECO:0000313" key="2">
    <source>
        <dbReference type="EMBL" id="CAG7618348.1"/>
    </source>
</evidence>
<dbReference type="InterPro" id="IPR047175">
    <property type="entry name" value="CotS-like"/>
</dbReference>
<keyword evidence="2" id="KW-0418">Kinase</keyword>
<comment type="caution">
    <text evidence="2">The sequence shown here is derived from an EMBL/GenBank/DDBJ whole genome shotgun (WGS) entry which is preliminary data.</text>
</comment>
<evidence type="ECO:0000313" key="3">
    <source>
        <dbReference type="Proteomes" id="UP000730618"/>
    </source>
</evidence>